<evidence type="ECO:0000259" key="7">
    <source>
        <dbReference type="PROSITE" id="PS50110"/>
    </source>
</evidence>
<dbReference type="InterPro" id="IPR039420">
    <property type="entry name" value="WalR-like"/>
</dbReference>
<dbReference type="RefSeq" id="WP_377303132.1">
    <property type="nucleotide sequence ID" value="NZ_CP180191.1"/>
</dbReference>
<dbReference type="PROSITE" id="PS50043">
    <property type="entry name" value="HTH_LUXR_2"/>
    <property type="match status" value="1"/>
</dbReference>
<keyword evidence="4" id="KW-0804">Transcription</keyword>
<dbReference type="InterPro" id="IPR011006">
    <property type="entry name" value="CheY-like_superfamily"/>
</dbReference>
<evidence type="ECO:0000256" key="4">
    <source>
        <dbReference type="ARBA" id="ARBA00023163"/>
    </source>
</evidence>
<dbReference type="InterPro" id="IPR001789">
    <property type="entry name" value="Sig_transdc_resp-reg_receiver"/>
</dbReference>
<evidence type="ECO:0000256" key="3">
    <source>
        <dbReference type="ARBA" id="ARBA00023125"/>
    </source>
</evidence>
<dbReference type="PROSITE" id="PS50110">
    <property type="entry name" value="RESPONSE_REGULATORY"/>
    <property type="match status" value="1"/>
</dbReference>
<dbReference type="SUPFAM" id="SSF46894">
    <property type="entry name" value="C-terminal effector domain of the bipartite response regulators"/>
    <property type="match status" value="1"/>
</dbReference>
<dbReference type="PANTHER" id="PTHR43214:SF41">
    <property type="entry name" value="NITRATE_NITRITE RESPONSE REGULATOR PROTEIN NARP"/>
    <property type="match status" value="1"/>
</dbReference>
<dbReference type="SMART" id="SM00421">
    <property type="entry name" value="HTH_LUXR"/>
    <property type="match status" value="1"/>
</dbReference>
<dbReference type="Pfam" id="PF00072">
    <property type="entry name" value="Response_reg"/>
    <property type="match status" value="1"/>
</dbReference>
<dbReference type="InterPro" id="IPR000792">
    <property type="entry name" value="Tscrpt_reg_LuxR_C"/>
</dbReference>
<evidence type="ECO:0000256" key="1">
    <source>
        <dbReference type="ARBA" id="ARBA00022553"/>
    </source>
</evidence>
<keyword evidence="3" id="KW-0238">DNA-binding</keyword>
<dbReference type="PANTHER" id="PTHR43214">
    <property type="entry name" value="TWO-COMPONENT RESPONSE REGULATOR"/>
    <property type="match status" value="1"/>
</dbReference>
<dbReference type="SMART" id="SM00448">
    <property type="entry name" value="REC"/>
    <property type="match status" value="1"/>
</dbReference>
<keyword evidence="9" id="KW-1185">Reference proteome</keyword>
<protein>
    <submittedName>
        <fullName evidence="8">Response regulator</fullName>
    </submittedName>
</protein>
<evidence type="ECO:0000259" key="6">
    <source>
        <dbReference type="PROSITE" id="PS50043"/>
    </source>
</evidence>
<feature type="domain" description="Response regulatory" evidence="7">
    <location>
        <begin position="6"/>
        <end position="122"/>
    </location>
</feature>
<reference evidence="9" key="1">
    <citation type="journal article" date="2019" name="Int. J. Syst. Evol. Microbiol.">
        <title>The Global Catalogue of Microorganisms (GCM) 10K type strain sequencing project: providing services to taxonomists for standard genome sequencing and annotation.</title>
        <authorList>
            <consortium name="The Broad Institute Genomics Platform"/>
            <consortium name="The Broad Institute Genome Sequencing Center for Infectious Disease"/>
            <person name="Wu L."/>
            <person name="Ma J."/>
        </authorList>
    </citation>
    <scope>NUCLEOTIDE SEQUENCE [LARGE SCALE GENOMIC DNA]</scope>
    <source>
        <strain evidence="9">KCTC 52168</strain>
    </source>
</reference>
<feature type="modified residue" description="4-aspartylphosphate" evidence="5">
    <location>
        <position position="57"/>
    </location>
</feature>
<dbReference type="CDD" id="cd17535">
    <property type="entry name" value="REC_NarL-like"/>
    <property type="match status" value="1"/>
</dbReference>
<dbReference type="Pfam" id="PF00196">
    <property type="entry name" value="GerE"/>
    <property type="match status" value="1"/>
</dbReference>
<sequence length="227" mass="24854">MTNKLSIMVVEDEPEFQRRFTDAVTREDAFELLGVASTIANAKTMIDEEQPDVMLVDLGMPDASGIEIIKYCAEKYPDTDIMVITVFDDEMHVVDSIEAGATGYLLKDTPQEEFVDAIKTLNAGGSPVSPVVARHVLERFRASKPRAAVPVKPATPVEGPEVPLSARETQILQLLAKGFSFNEIGELLDISPYTVATHIKKIYRKLAVNSRGQAVYEATQMGLLGAI</sequence>
<dbReference type="Proteomes" id="UP001595556">
    <property type="component" value="Unassembled WGS sequence"/>
</dbReference>
<dbReference type="CDD" id="cd06170">
    <property type="entry name" value="LuxR_C_like"/>
    <property type="match status" value="1"/>
</dbReference>
<keyword evidence="1 5" id="KW-0597">Phosphoprotein</keyword>
<evidence type="ECO:0000313" key="8">
    <source>
        <dbReference type="EMBL" id="MFC3147768.1"/>
    </source>
</evidence>
<comment type="caution">
    <text evidence="8">The sequence shown here is derived from an EMBL/GenBank/DDBJ whole genome shotgun (WGS) entry which is preliminary data.</text>
</comment>
<feature type="domain" description="HTH luxR-type" evidence="6">
    <location>
        <begin position="157"/>
        <end position="222"/>
    </location>
</feature>
<evidence type="ECO:0000256" key="5">
    <source>
        <dbReference type="PROSITE-ProRule" id="PRU00169"/>
    </source>
</evidence>
<dbReference type="Gene3D" id="3.40.50.2300">
    <property type="match status" value="1"/>
</dbReference>
<dbReference type="PRINTS" id="PR00038">
    <property type="entry name" value="HTHLUXR"/>
</dbReference>
<evidence type="ECO:0000256" key="2">
    <source>
        <dbReference type="ARBA" id="ARBA00023015"/>
    </source>
</evidence>
<accession>A0ABV7H1I8</accession>
<dbReference type="InterPro" id="IPR016032">
    <property type="entry name" value="Sig_transdc_resp-reg_C-effctor"/>
</dbReference>
<proteinExistence type="predicted"/>
<dbReference type="InterPro" id="IPR058245">
    <property type="entry name" value="NreC/VraR/RcsB-like_REC"/>
</dbReference>
<gene>
    <name evidence="8" type="ORF">ACFOEN_08950</name>
</gene>
<evidence type="ECO:0000313" key="9">
    <source>
        <dbReference type="Proteomes" id="UP001595556"/>
    </source>
</evidence>
<dbReference type="SUPFAM" id="SSF52172">
    <property type="entry name" value="CheY-like"/>
    <property type="match status" value="1"/>
</dbReference>
<name>A0ABV7H1I8_9BURK</name>
<organism evidence="8 9">
    <name type="scientific">Piscinibacterium candidicorallinum</name>
    <dbReference type="NCBI Taxonomy" id="1793872"/>
    <lineage>
        <taxon>Bacteria</taxon>
        <taxon>Pseudomonadati</taxon>
        <taxon>Pseudomonadota</taxon>
        <taxon>Betaproteobacteria</taxon>
        <taxon>Burkholderiales</taxon>
        <taxon>Piscinibacterium</taxon>
    </lineage>
</organism>
<dbReference type="EMBL" id="JBHRTI010000004">
    <property type="protein sequence ID" value="MFC3147768.1"/>
    <property type="molecule type" value="Genomic_DNA"/>
</dbReference>
<keyword evidence="2" id="KW-0805">Transcription regulation</keyword>